<evidence type="ECO:0000259" key="4">
    <source>
        <dbReference type="PROSITE" id="PS50110"/>
    </source>
</evidence>
<keyword evidence="3" id="KW-0597">Phosphoprotein</keyword>
<evidence type="ECO:0000256" key="1">
    <source>
        <dbReference type="ARBA" id="ARBA00012528"/>
    </source>
</evidence>
<name>A0ABT2ZWE2_9RHOB</name>
<dbReference type="Proteomes" id="UP001526166">
    <property type="component" value="Unassembled WGS sequence"/>
</dbReference>
<keyword evidence="7" id="KW-1185">Reference proteome</keyword>
<dbReference type="PANTHER" id="PTHR45138">
    <property type="entry name" value="REGULATORY COMPONENTS OF SENSORY TRANSDUCTION SYSTEM"/>
    <property type="match status" value="1"/>
</dbReference>
<dbReference type="Pfam" id="PF00990">
    <property type="entry name" value="GGDEF"/>
    <property type="match status" value="1"/>
</dbReference>
<evidence type="ECO:0000256" key="2">
    <source>
        <dbReference type="ARBA" id="ARBA00034247"/>
    </source>
</evidence>
<dbReference type="Gene3D" id="3.40.50.2300">
    <property type="match status" value="1"/>
</dbReference>
<feature type="modified residue" description="4-aspartylphosphate" evidence="3">
    <location>
        <position position="53"/>
    </location>
</feature>
<dbReference type="SMART" id="SM00448">
    <property type="entry name" value="REC"/>
    <property type="match status" value="1"/>
</dbReference>
<gene>
    <name evidence="6" type="ORF">OE699_04335</name>
</gene>
<evidence type="ECO:0000259" key="5">
    <source>
        <dbReference type="PROSITE" id="PS50887"/>
    </source>
</evidence>
<dbReference type="RefSeq" id="WP_263847227.1">
    <property type="nucleotide sequence ID" value="NZ_JAOWKW010000003.1"/>
</dbReference>
<comment type="catalytic activity">
    <reaction evidence="2">
        <text>2 GTP = 3',3'-c-di-GMP + 2 diphosphate</text>
        <dbReference type="Rhea" id="RHEA:24898"/>
        <dbReference type="ChEBI" id="CHEBI:33019"/>
        <dbReference type="ChEBI" id="CHEBI:37565"/>
        <dbReference type="ChEBI" id="CHEBI:58805"/>
        <dbReference type="EC" id="2.7.7.65"/>
    </reaction>
</comment>
<accession>A0ABT2ZWE2</accession>
<dbReference type="NCBIfam" id="TIGR00254">
    <property type="entry name" value="GGDEF"/>
    <property type="match status" value="1"/>
</dbReference>
<evidence type="ECO:0000313" key="6">
    <source>
        <dbReference type="EMBL" id="MCV2878073.1"/>
    </source>
</evidence>
<dbReference type="EMBL" id="JAOWKW010000003">
    <property type="protein sequence ID" value="MCV2878073.1"/>
    <property type="molecule type" value="Genomic_DNA"/>
</dbReference>
<dbReference type="SMART" id="SM00267">
    <property type="entry name" value="GGDEF"/>
    <property type="match status" value="1"/>
</dbReference>
<dbReference type="PANTHER" id="PTHR45138:SF9">
    <property type="entry name" value="DIGUANYLATE CYCLASE DGCM-RELATED"/>
    <property type="match status" value="1"/>
</dbReference>
<dbReference type="GO" id="GO:0052621">
    <property type="term" value="F:diguanylate cyclase activity"/>
    <property type="evidence" value="ECO:0007669"/>
    <property type="project" value="UniProtKB-EC"/>
</dbReference>
<reference evidence="6 7" key="1">
    <citation type="submission" date="2022-10" db="EMBL/GenBank/DDBJ databases">
        <title>Sinirhodobacter sp. nov., isolated from ocean surface sediments.</title>
        <authorList>
            <person name="He W."/>
            <person name="Wang L."/>
            <person name="Zhang D.-F."/>
        </authorList>
    </citation>
    <scope>NUCLEOTIDE SEQUENCE [LARGE SCALE GENOMIC DNA]</scope>
    <source>
        <strain evidence="6 7">WL0115</strain>
    </source>
</reference>
<sequence length="463" mass="49836">MAGKILIVDDVATNRIMLKVKLSAARYDTVQAWTGAEVLRQIAQEAPDLLLLDMHLPDIDGVALCRQIKAHPSTATLPVIVLSATPAPEDRLAALCAGADDFMAKPVDECILMARLRSLLRARETEQDLRVGEAAYRDWGLAEPSSHFTPAARVAVIAPDRDTASRWTDALARDLPNDRVESLSASDALGQTATHAPDAYVIATDRTQPGDGLRLMSELRSRAQSRNSVICIAPARSDSDTVVMALDMGADDVLPIDVTQPSQTQEAALRLSMQLERKRTRDRKRSFVADGLRLAMTDPLTGLHNRRYALQRLGSLADQARTSGQGFALMALDLDRFKEVNDTFGHAAGDTVLTDVAQRLRNCLREQDLLARFGGEEFLIALPETSLPQAEAIASAICRAIEATPFALPADAGNVAVTISVGVATSDGTDPVSAALGAADQALMRSKREGRNRVTTASRDNAA</sequence>
<dbReference type="InterPro" id="IPR011006">
    <property type="entry name" value="CheY-like_superfamily"/>
</dbReference>
<dbReference type="InterPro" id="IPR050469">
    <property type="entry name" value="Diguanylate_Cyclase"/>
</dbReference>
<dbReference type="PROSITE" id="PS50887">
    <property type="entry name" value="GGDEF"/>
    <property type="match status" value="1"/>
</dbReference>
<dbReference type="InterPro" id="IPR043128">
    <property type="entry name" value="Rev_trsase/Diguanyl_cyclase"/>
</dbReference>
<feature type="domain" description="GGDEF" evidence="5">
    <location>
        <begin position="325"/>
        <end position="459"/>
    </location>
</feature>
<dbReference type="InterPro" id="IPR000160">
    <property type="entry name" value="GGDEF_dom"/>
</dbReference>
<feature type="modified residue" description="4-aspartylphosphate" evidence="3">
    <location>
        <position position="205"/>
    </location>
</feature>
<dbReference type="CDD" id="cd01949">
    <property type="entry name" value="GGDEF"/>
    <property type="match status" value="1"/>
</dbReference>
<keyword evidence="6" id="KW-0808">Transferase</keyword>
<dbReference type="InterPro" id="IPR001789">
    <property type="entry name" value="Sig_transdc_resp-reg_receiver"/>
</dbReference>
<dbReference type="EC" id="2.7.7.65" evidence="1"/>
<dbReference type="PROSITE" id="PS50110">
    <property type="entry name" value="RESPONSE_REGULATORY"/>
    <property type="match status" value="2"/>
</dbReference>
<dbReference type="Gene3D" id="3.30.70.270">
    <property type="match status" value="1"/>
</dbReference>
<keyword evidence="6" id="KW-0548">Nucleotidyltransferase</keyword>
<protein>
    <recommendedName>
        <fullName evidence="1">diguanylate cyclase</fullName>
        <ecNumber evidence="1">2.7.7.65</ecNumber>
    </recommendedName>
</protein>
<dbReference type="SUPFAM" id="SSF55073">
    <property type="entry name" value="Nucleotide cyclase"/>
    <property type="match status" value="1"/>
</dbReference>
<proteinExistence type="predicted"/>
<dbReference type="SUPFAM" id="SSF52172">
    <property type="entry name" value="CheY-like"/>
    <property type="match status" value="2"/>
</dbReference>
<feature type="domain" description="Response regulatory" evidence="4">
    <location>
        <begin position="4"/>
        <end position="120"/>
    </location>
</feature>
<feature type="domain" description="Response regulatory" evidence="4">
    <location>
        <begin position="153"/>
        <end position="271"/>
    </location>
</feature>
<dbReference type="InterPro" id="IPR029787">
    <property type="entry name" value="Nucleotide_cyclase"/>
</dbReference>
<evidence type="ECO:0000313" key="7">
    <source>
        <dbReference type="Proteomes" id="UP001526166"/>
    </source>
</evidence>
<evidence type="ECO:0000256" key="3">
    <source>
        <dbReference type="PROSITE-ProRule" id="PRU00169"/>
    </source>
</evidence>
<comment type="caution">
    <text evidence="6">The sequence shown here is derived from an EMBL/GenBank/DDBJ whole genome shotgun (WGS) entry which is preliminary data.</text>
</comment>
<dbReference type="Pfam" id="PF00072">
    <property type="entry name" value="Response_reg"/>
    <property type="match status" value="1"/>
</dbReference>
<organism evidence="6 7">
    <name type="scientific">Sedimentimonas flavescens</name>
    <dbReference type="NCBI Taxonomy" id="2851012"/>
    <lineage>
        <taxon>Bacteria</taxon>
        <taxon>Pseudomonadati</taxon>
        <taxon>Pseudomonadota</taxon>
        <taxon>Alphaproteobacteria</taxon>
        <taxon>Rhodobacterales</taxon>
        <taxon>Rhodobacter group</taxon>
        <taxon>Sedimentimonas</taxon>
    </lineage>
</organism>